<sequence>MLAVVLLLVGGIPALKLRTLTRTRRFWFDPNGLRYEDPAGSWGCYWGELAGLAVLTSSHPVRNGQTNVAQVYGPYVRLLLTPAAPDFLTRHPELLPYQDPSGQLIVPLGPNQELVPALDQAARTYAPSLYQGTR</sequence>
<evidence type="ECO:0000313" key="1">
    <source>
        <dbReference type="EMBL" id="GAA1592733.1"/>
    </source>
</evidence>
<evidence type="ECO:0000313" key="2">
    <source>
        <dbReference type="Proteomes" id="UP001500190"/>
    </source>
</evidence>
<dbReference type="EMBL" id="BAAAND010000007">
    <property type="protein sequence ID" value="GAA1592733.1"/>
    <property type="molecule type" value="Genomic_DNA"/>
</dbReference>
<accession>A0ABN2E2M4</accession>
<keyword evidence="2" id="KW-1185">Reference proteome</keyword>
<protein>
    <submittedName>
        <fullName evidence="1">Uncharacterized protein</fullName>
    </submittedName>
</protein>
<dbReference type="Proteomes" id="UP001500190">
    <property type="component" value="Unassembled WGS sequence"/>
</dbReference>
<organism evidence="1 2">
    <name type="scientific">Kribbella karoonensis</name>
    <dbReference type="NCBI Taxonomy" id="324851"/>
    <lineage>
        <taxon>Bacteria</taxon>
        <taxon>Bacillati</taxon>
        <taxon>Actinomycetota</taxon>
        <taxon>Actinomycetes</taxon>
        <taxon>Propionibacteriales</taxon>
        <taxon>Kribbellaceae</taxon>
        <taxon>Kribbella</taxon>
    </lineage>
</organism>
<reference evidence="1 2" key="1">
    <citation type="journal article" date="2019" name="Int. J. Syst. Evol. Microbiol.">
        <title>The Global Catalogue of Microorganisms (GCM) 10K type strain sequencing project: providing services to taxonomists for standard genome sequencing and annotation.</title>
        <authorList>
            <consortium name="The Broad Institute Genomics Platform"/>
            <consortium name="The Broad Institute Genome Sequencing Center for Infectious Disease"/>
            <person name="Wu L."/>
            <person name="Ma J."/>
        </authorList>
    </citation>
    <scope>NUCLEOTIDE SEQUENCE [LARGE SCALE GENOMIC DNA]</scope>
    <source>
        <strain evidence="1 2">JCM 14304</strain>
    </source>
</reference>
<proteinExistence type="predicted"/>
<gene>
    <name evidence="1" type="ORF">GCM10009742_44360</name>
</gene>
<name>A0ABN2E2M4_9ACTN</name>
<comment type="caution">
    <text evidence="1">The sequence shown here is derived from an EMBL/GenBank/DDBJ whole genome shotgun (WGS) entry which is preliminary data.</text>
</comment>